<keyword evidence="8" id="KW-1185">Reference proteome</keyword>
<keyword evidence="2" id="KW-0862">Zinc</keyword>
<feature type="domain" description="RING-type" evidence="5">
    <location>
        <begin position="60"/>
        <end position="122"/>
    </location>
</feature>
<dbReference type="EMBL" id="LT853693">
    <property type="protein sequence ID" value="SMQ47719.1"/>
    <property type="molecule type" value="Genomic_DNA"/>
</dbReference>
<organism evidence="7 8">
    <name type="scientific">Zymoseptoria tritici (strain ST99CH_3D7)</name>
    <dbReference type="NCBI Taxonomy" id="1276538"/>
    <lineage>
        <taxon>Eukaryota</taxon>
        <taxon>Fungi</taxon>
        <taxon>Dikarya</taxon>
        <taxon>Ascomycota</taxon>
        <taxon>Pezizomycotina</taxon>
        <taxon>Dothideomycetes</taxon>
        <taxon>Dothideomycetidae</taxon>
        <taxon>Mycosphaerellales</taxon>
        <taxon>Mycosphaerellaceae</taxon>
        <taxon>Zymoseptoria</taxon>
    </lineage>
</organism>
<dbReference type="InterPro" id="IPR001841">
    <property type="entry name" value="Znf_RING"/>
</dbReference>
<feature type="domain" description="YEATS" evidence="6">
    <location>
        <begin position="157"/>
        <end position="336"/>
    </location>
</feature>
<feature type="region of interest" description="Disordered" evidence="4">
    <location>
        <begin position="1"/>
        <end position="52"/>
    </location>
</feature>
<gene>
    <name evidence="7" type="ORF">ZT3D7_G2867</name>
</gene>
<dbReference type="SMART" id="SM00184">
    <property type="entry name" value="RING"/>
    <property type="match status" value="1"/>
</dbReference>
<dbReference type="PROSITE" id="PS50089">
    <property type="entry name" value="ZF_RING_2"/>
    <property type="match status" value="1"/>
</dbReference>
<evidence type="ECO:0000313" key="7">
    <source>
        <dbReference type="EMBL" id="SMQ47719.1"/>
    </source>
</evidence>
<name>A0A1X7RJX0_ZYMT9</name>
<dbReference type="InterPro" id="IPR013083">
    <property type="entry name" value="Znf_RING/FYVE/PHD"/>
</dbReference>
<dbReference type="InterPro" id="IPR055129">
    <property type="entry name" value="YEATS_dom"/>
</dbReference>
<dbReference type="STRING" id="1276538.A0A1X7RJX0"/>
<evidence type="ECO:0000256" key="3">
    <source>
        <dbReference type="PROSITE-ProRule" id="PRU00376"/>
    </source>
</evidence>
<dbReference type="Pfam" id="PF03366">
    <property type="entry name" value="YEATS"/>
    <property type="match status" value="1"/>
</dbReference>
<feature type="compositionally biased region" description="Polar residues" evidence="4">
    <location>
        <begin position="1"/>
        <end position="10"/>
    </location>
</feature>
<evidence type="ECO:0000259" key="5">
    <source>
        <dbReference type="PROSITE" id="PS50089"/>
    </source>
</evidence>
<dbReference type="PROSITE" id="PS51037">
    <property type="entry name" value="YEATS"/>
    <property type="match status" value="1"/>
</dbReference>
<dbReference type="Gene3D" id="3.30.40.10">
    <property type="entry name" value="Zinc/RING finger domain, C3HC4 (zinc finger)"/>
    <property type="match status" value="1"/>
</dbReference>
<evidence type="ECO:0000256" key="1">
    <source>
        <dbReference type="ARBA" id="ARBA00023242"/>
    </source>
</evidence>
<sequence length="336" mass="38463">MSKQSATQPRRSQRLKPSSHQTPQPPSPTPLTPQSITKDHSAQSPPISSPEETIHEDDLCSICHLLLHPPVATTCNHTLCQPCFAYWAETSLSQRPLQVVSIDDEPADFDASDLEAKCPMCRTLTTARLDIRREERLRAQYPRTWRELESEREREREGSERVQTLTVFVGNRHREVDAEGRVREDGASNRHEWTFFVKSSRDDIVEEVQILLHPTFRPSRVIRQRPPFEISRLGWGVFTLTAYIVLKAGYSWASSDAEDSPDGAAKGMLPLEWTLDFDGFGGKGSMGKFRLKVKHDREWEGEDQEGARDAAEWARTVRGYQRDGRYAEEEEEEEED</sequence>
<proteinExistence type="predicted"/>
<comment type="subcellular location">
    <subcellularLocation>
        <location evidence="3">Nucleus</location>
    </subcellularLocation>
</comment>
<dbReference type="AlphaFoldDB" id="A0A1X7RJX0"/>
<evidence type="ECO:0000313" key="8">
    <source>
        <dbReference type="Proteomes" id="UP000215127"/>
    </source>
</evidence>
<keyword evidence="1 3" id="KW-0539">Nucleus</keyword>
<reference evidence="7 8" key="1">
    <citation type="submission" date="2016-06" db="EMBL/GenBank/DDBJ databases">
        <authorList>
            <person name="Kjaerup R.B."/>
            <person name="Dalgaard T.S."/>
            <person name="Juul-Madsen H.R."/>
        </authorList>
    </citation>
    <scope>NUCLEOTIDE SEQUENCE [LARGE SCALE GENOMIC DNA]</scope>
</reference>
<dbReference type="Gene3D" id="2.60.40.1970">
    <property type="entry name" value="YEATS domain"/>
    <property type="match status" value="1"/>
</dbReference>
<evidence type="ECO:0000256" key="4">
    <source>
        <dbReference type="SAM" id="MobiDB-lite"/>
    </source>
</evidence>
<protein>
    <submittedName>
        <fullName evidence="7">Uncharacterized protein</fullName>
    </submittedName>
</protein>
<dbReference type="Proteomes" id="UP000215127">
    <property type="component" value="Chromosome 2"/>
</dbReference>
<dbReference type="GO" id="GO:0005634">
    <property type="term" value="C:nucleus"/>
    <property type="evidence" value="ECO:0007669"/>
    <property type="project" value="UniProtKB-SubCell"/>
</dbReference>
<accession>A0A1X7RJX0</accession>
<keyword evidence="2" id="KW-0479">Metal-binding</keyword>
<dbReference type="SUPFAM" id="SSF57850">
    <property type="entry name" value="RING/U-box"/>
    <property type="match status" value="1"/>
</dbReference>
<evidence type="ECO:0000256" key="2">
    <source>
        <dbReference type="PROSITE-ProRule" id="PRU00175"/>
    </source>
</evidence>
<dbReference type="InterPro" id="IPR038704">
    <property type="entry name" value="YEAST_sf"/>
</dbReference>
<dbReference type="GO" id="GO:0008270">
    <property type="term" value="F:zinc ion binding"/>
    <property type="evidence" value="ECO:0007669"/>
    <property type="project" value="UniProtKB-KW"/>
</dbReference>
<evidence type="ECO:0000259" key="6">
    <source>
        <dbReference type="PROSITE" id="PS51037"/>
    </source>
</evidence>
<keyword evidence="2" id="KW-0863">Zinc-finger</keyword>